<dbReference type="Pfam" id="PF03129">
    <property type="entry name" value="HGTP_anticodon"/>
    <property type="match status" value="1"/>
</dbReference>
<feature type="binding site" evidence="9">
    <location>
        <position position="128"/>
    </location>
    <ligand>
        <name>L-histidine</name>
        <dbReference type="ChEBI" id="CHEBI:57595"/>
    </ligand>
</feature>
<dbReference type="PIRSF" id="PIRSF001549">
    <property type="entry name" value="His-tRNA_synth"/>
    <property type="match status" value="1"/>
</dbReference>
<dbReference type="EMBL" id="NDHY01000001">
    <property type="protein sequence ID" value="RII01076.1"/>
    <property type="molecule type" value="Genomic_DNA"/>
</dbReference>
<feature type="binding site" evidence="9">
    <location>
        <begin position="263"/>
        <end position="264"/>
    </location>
    <ligand>
        <name>L-histidine</name>
        <dbReference type="ChEBI" id="CHEBI:57595"/>
    </ligand>
</feature>
<evidence type="ECO:0000256" key="7">
    <source>
        <dbReference type="ARBA" id="ARBA00047639"/>
    </source>
</evidence>
<dbReference type="SUPFAM" id="SSF52954">
    <property type="entry name" value="Class II aaRS ABD-related"/>
    <property type="match status" value="1"/>
</dbReference>
<dbReference type="AlphaFoldDB" id="A0A399G035"/>
<comment type="caution">
    <text evidence="11">The sequence shown here is derived from an EMBL/GenBank/DDBJ whole genome shotgun (WGS) entry which is preliminary data.</text>
</comment>
<dbReference type="InterPro" id="IPR045864">
    <property type="entry name" value="aa-tRNA-synth_II/BPL/LPL"/>
</dbReference>
<feature type="binding site" evidence="9">
    <location>
        <begin position="84"/>
        <end position="86"/>
    </location>
    <ligand>
        <name>L-histidine</name>
        <dbReference type="ChEBI" id="CHEBI:57595"/>
    </ligand>
</feature>
<comment type="similarity">
    <text evidence="1 8">Belongs to the class-II aminoacyl-tRNA synthetase family.</text>
</comment>
<sequence>MSRLSFKEIRGTEDILPEKIGVWRRMENAAREVFDLYCYEELRTPILEETGLFISGVGETSDIVTKQMFSLADRKGRSLTLRPEGTAPIIRAYLKHRIYKNPIAKIFYMGPFFRSERPQAGRERQFHQIGAEAIGCDNPSMDAEVISLLIHLLNKFGITGGRLELNSVGCSLCQGPYKEKLREYFAGEETPLCPDCQRRLNKNPLRVLDCKRPECQSLIVDAPPLPDYLCNSCSEHFQKVQAILKSLSISYHLHPYLVRGLDYYTRTAFEITHPALGSQNAVAAGGRFDNLVEKMGGELTPAVGFALGMERIILIQEKEKVTAPLETRLSVYLAPQGKEAFQEMVNLLKELRQNGIKSELDYEGKRLKNQLRLANKLNAQYVAILGEEELRRKTITLKNMDTGKQEELPIDLSDCLNFISKVLHLIPPHI</sequence>
<comment type="subunit">
    <text evidence="8">Homodimer.</text>
</comment>
<feature type="domain" description="Aminoacyl-transfer RNA synthetases class-II family profile" evidence="10">
    <location>
        <begin position="1"/>
        <end position="335"/>
    </location>
</feature>
<dbReference type="GO" id="GO:0005737">
    <property type="term" value="C:cytoplasm"/>
    <property type="evidence" value="ECO:0007669"/>
    <property type="project" value="UniProtKB-SubCell"/>
</dbReference>
<dbReference type="SUPFAM" id="SSF55681">
    <property type="entry name" value="Class II aaRS and biotin synthetases"/>
    <property type="match status" value="1"/>
</dbReference>
<evidence type="ECO:0000256" key="4">
    <source>
        <dbReference type="ARBA" id="ARBA00022840"/>
    </source>
</evidence>
<dbReference type="EC" id="6.1.1.21" evidence="8"/>
<dbReference type="PANTHER" id="PTHR43707:SF1">
    <property type="entry name" value="HISTIDINE--TRNA LIGASE, MITOCHONDRIAL-RELATED"/>
    <property type="match status" value="1"/>
</dbReference>
<comment type="subcellular location">
    <subcellularLocation>
        <location evidence="8">Cytoplasm</location>
    </subcellularLocation>
</comment>
<dbReference type="Proteomes" id="UP000266287">
    <property type="component" value="Unassembled WGS sequence"/>
</dbReference>
<dbReference type="GO" id="GO:0006427">
    <property type="term" value="P:histidyl-tRNA aminoacylation"/>
    <property type="evidence" value="ECO:0007669"/>
    <property type="project" value="UniProtKB-UniRule"/>
</dbReference>
<accession>A0A399G035</accession>
<feature type="binding site" evidence="9">
    <location>
        <position position="132"/>
    </location>
    <ligand>
        <name>L-histidine</name>
        <dbReference type="ChEBI" id="CHEBI:57595"/>
    </ligand>
</feature>
<keyword evidence="3 8" id="KW-0547">Nucleotide-binding</keyword>
<evidence type="ECO:0000256" key="3">
    <source>
        <dbReference type="ARBA" id="ARBA00022741"/>
    </source>
</evidence>
<keyword evidence="6 8" id="KW-0030">Aminoacyl-tRNA synthetase</keyword>
<dbReference type="InterPro" id="IPR033656">
    <property type="entry name" value="HisRS_anticodon"/>
</dbReference>
<keyword evidence="2 8" id="KW-0436">Ligase</keyword>
<feature type="binding site" evidence="9">
    <location>
        <position position="114"/>
    </location>
    <ligand>
        <name>L-histidine</name>
        <dbReference type="ChEBI" id="CHEBI:57595"/>
    </ligand>
</feature>
<evidence type="ECO:0000256" key="9">
    <source>
        <dbReference type="PIRSR" id="PIRSR001549-1"/>
    </source>
</evidence>
<dbReference type="GO" id="GO:0004821">
    <property type="term" value="F:histidine-tRNA ligase activity"/>
    <property type="evidence" value="ECO:0007669"/>
    <property type="project" value="UniProtKB-UniRule"/>
</dbReference>
<dbReference type="Gene3D" id="3.30.930.10">
    <property type="entry name" value="Bira Bifunctional Protein, Domain 2"/>
    <property type="match status" value="1"/>
</dbReference>
<evidence type="ECO:0000259" key="10">
    <source>
        <dbReference type="PROSITE" id="PS50862"/>
    </source>
</evidence>
<dbReference type="CDD" id="cd00773">
    <property type="entry name" value="HisRS-like_core"/>
    <property type="match status" value="1"/>
</dbReference>
<dbReference type="InterPro" id="IPR006195">
    <property type="entry name" value="aa-tRNA-synth_II"/>
</dbReference>
<protein>
    <recommendedName>
        <fullName evidence="8">Histidine--tRNA ligase</fullName>
        <ecNumber evidence="8">6.1.1.21</ecNumber>
    </recommendedName>
    <alternativeName>
        <fullName evidence="8">Histidyl-tRNA synthetase</fullName>
        <shortName evidence="8">HisRS</shortName>
    </alternativeName>
</protein>
<dbReference type="Pfam" id="PF13393">
    <property type="entry name" value="tRNA-synt_His"/>
    <property type="match status" value="2"/>
</dbReference>
<gene>
    <name evidence="8" type="primary">hisS</name>
    <name evidence="11" type="ORF">B9J77_00635</name>
</gene>
<organism evidence="11 12">
    <name type="scientific">candidate division NPL-UPA2 bacterium Unc8</name>
    <dbReference type="NCBI Taxonomy" id="1980939"/>
    <lineage>
        <taxon>Bacteria</taxon>
    </lineage>
</organism>
<dbReference type="Gene3D" id="3.40.50.800">
    <property type="entry name" value="Anticodon-binding domain"/>
    <property type="match status" value="1"/>
</dbReference>
<keyword evidence="5 8" id="KW-0648">Protein biosynthesis</keyword>
<evidence type="ECO:0000313" key="12">
    <source>
        <dbReference type="Proteomes" id="UP000266287"/>
    </source>
</evidence>
<keyword evidence="8" id="KW-0963">Cytoplasm</keyword>
<dbReference type="HAMAP" id="MF_00127">
    <property type="entry name" value="His_tRNA_synth"/>
    <property type="match status" value="1"/>
</dbReference>
<evidence type="ECO:0000256" key="2">
    <source>
        <dbReference type="ARBA" id="ARBA00022598"/>
    </source>
</evidence>
<dbReference type="InterPro" id="IPR004154">
    <property type="entry name" value="Anticodon-bd"/>
</dbReference>
<evidence type="ECO:0000256" key="8">
    <source>
        <dbReference type="HAMAP-Rule" id="MF_00127"/>
    </source>
</evidence>
<evidence type="ECO:0000256" key="6">
    <source>
        <dbReference type="ARBA" id="ARBA00023146"/>
    </source>
</evidence>
<dbReference type="InterPro" id="IPR041715">
    <property type="entry name" value="HisRS-like_core"/>
</dbReference>
<dbReference type="NCBIfam" id="TIGR00442">
    <property type="entry name" value="hisS"/>
    <property type="match status" value="1"/>
</dbReference>
<feature type="binding site" evidence="9">
    <location>
        <position position="259"/>
    </location>
    <ligand>
        <name>L-histidine</name>
        <dbReference type="ChEBI" id="CHEBI:57595"/>
    </ligand>
</feature>
<evidence type="ECO:0000313" key="11">
    <source>
        <dbReference type="EMBL" id="RII01076.1"/>
    </source>
</evidence>
<dbReference type="PANTHER" id="PTHR43707">
    <property type="entry name" value="HISTIDYL-TRNA SYNTHETASE"/>
    <property type="match status" value="1"/>
</dbReference>
<dbReference type="GO" id="GO:0005524">
    <property type="term" value="F:ATP binding"/>
    <property type="evidence" value="ECO:0007669"/>
    <property type="project" value="UniProtKB-UniRule"/>
</dbReference>
<evidence type="ECO:0000256" key="5">
    <source>
        <dbReference type="ARBA" id="ARBA00022917"/>
    </source>
</evidence>
<dbReference type="InterPro" id="IPR036621">
    <property type="entry name" value="Anticodon-bd_dom_sf"/>
</dbReference>
<name>A0A399G035_UNCN2</name>
<comment type="catalytic activity">
    <reaction evidence="7 8">
        <text>tRNA(His) + L-histidine + ATP = L-histidyl-tRNA(His) + AMP + diphosphate + H(+)</text>
        <dbReference type="Rhea" id="RHEA:17313"/>
        <dbReference type="Rhea" id="RHEA-COMP:9665"/>
        <dbReference type="Rhea" id="RHEA-COMP:9689"/>
        <dbReference type="ChEBI" id="CHEBI:15378"/>
        <dbReference type="ChEBI" id="CHEBI:30616"/>
        <dbReference type="ChEBI" id="CHEBI:33019"/>
        <dbReference type="ChEBI" id="CHEBI:57595"/>
        <dbReference type="ChEBI" id="CHEBI:78442"/>
        <dbReference type="ChEBI" id="CHEBI:78527"/>
        <dbReference type="ChEBI" id="CHEBI:456215"/>
        <dbReference type="EC" id="6.1.1.21"/>
    </reaction>
</comment>
<proteinExistence type="inferred from homology"/>
<keyword evidence="4 8" id="KW-0067">ATP-binding</keyword>
<dbReference type="InterPro" id="IPR015807">
    <property type="entry name" value="His-tRNA-ligase"/>
</dbReference>
<evidence type="ECO:0000256" key="1">
    <source>
        <dbReference type="ARBA" id="ARBA00008226"/>
    </source>
</evidence>
<dbReference type="InterPro" id="IPR004516">
    <property type="entry name" value="HisRS/HisZ"/>
</dbReference>
<reference evidence="11 12" key="1">
    <citation type="submission" date="2018-08" db="EMBL/GenBank/DDBJ databases">
        <title>Draft genome of candidate division NPL-UPA2 bacterium Unc8 that adapted to ultra-basic serpentinizing groundwater.</title>
        <authorList>
            <person name="Ishii S."/>
            <person name="Suzuki S."/>
            <person name="Nealson K.H."/>
        </authorList>
    </citation>
    <scope>NUCLEOTIDE SEQUENCE [LARGE SCALE GENOMIC DNA]</scope>
    <source>
        <strain evidence="11">Unc8</strain>
    </source>
</reference>
<dbReference type="CDD" id="cd00859">
    <property type="entry name" value="HisRS_anticodon"/>
    <property type="match status" value="1"/>
</dbReference>
<dbReference type="PROSITE" id="PS50862">
    <property type="entry name" value="AA_TRNA_LIGASE_II"/>
    <property type="match status" value="1"/>
</dbReference>